<dbReference type="InterPro" id="IPR001356">
    <property type="entry name" value="HD"/>
</dbReference>
<dbReference type="GO" id="GO:0008270">
    <property type="term" value="F:zinc ion binding"/>
    <property type="evidence" value="ECO:0007669"/>
    <property type="project" value="UniProtKB-KW"/>
</dbReference>
<proteinExistence type="inferred from homology"/>
<evidence type="ECO:0000256" key="12">
    <source>
        <dbReference type="ARBA" id="ARBA00023155"/>
    </source>
</evidence>
<evidence type="ECO:0000256" key="9">
    <source>
        <dbReference type="ARBA" id="ARBA00022833"/>
    </source>
</evidence>
<evidence type="ECO:0000256" key="7">
    <source>
        <dbReference type="ARBA" id="ARBA00022771"/>
    </source>
</evidence>
<feature type="domain" description="Homeobox" evidence="17">
    <location>
        <begin position="313"/>
        <end position="356"/>
    </location>
</feature>
<keyword evidence="9" id="KW-0862">Zinc</keyword>
<evidence type="ECO:0000313" key="18">
    <source>
        <dbReference type="Proteomes" id="UP000504632"/>
    </source>
</evidence>
<feature type="compositionally biased region" description="Polar residues" evidence="16">
    <location>
        <begin position="959"/>
        <end position="969"/>
    </location>
</feature>
<dbReference type="GO" id="GO:0003677">
    <property type="term" value="F:DNA binding"/>
    <property type="evidence" value="ECO:0007669"/>
    <property type="project" value="UniProtKB-UniRule"/>
</dbReference>
<keyword evidence="13" id="KW-0804">Transcription</keyword>
<accession>A0A6J2VJS5</accession>
<dbReference type="Proteomes" id="UP000504632">
    <property type="component" value="Chromosome 6"/>
</dbReference>
<feature type="region of interest" description="Disordered" evidence="16">
    <location>
        <begin position="959"/>
        <end position="983"/>
    </location>
</feature>
<keyword evidence="14 15" id="KW-0539">Nucleus</keyword>
<dbReference type="Pfam" id="PF18387">
    <property type="entry name" value="zf_C2H2_ZHX"/>
    <property type="match status" value="1"/>
</dbReference>
<keyword evidence="12 15" id="KW-0371">Homeobox</keyword>
<evidence type="ECO:0000256" key="15">
    <source>
        <dbReference type="PROSITE-ProRule" id="PRU00108"/>
    </source>
</evidence>
<feature type="DNA-binding region" description="Homeobox" evidence="15">
    <location>
        <begin position="315"/>
        <end position="357"/>
    </location>
</feature>
<dbReference type="Gene3D" id="1.10.10.60">
    <property type="entry name" value="Homeodomain-like"/>
    <property type="match status" value="1"/>
</dbReference>
<feature type="compositionally biased region" description="Polar residues" evidence="16">
    <location>
        <begin position="597"/>
        <end position="633"/>
    </location>
</feature>
<keyword evidence="7" id="KW-0863">Zinc-finger</keyword>
<evidence type="ECO:0000256" key="1">
    <source>
        <dbReference type="ARBA" id="ARBA00004123"/>
    </source>
</evidence>
<dbReference type="SUPFAM" id="SSF46689">
    <property type="entry name" value="Homeodomain-like"/>
    <property type="match status" value="1"/>
</dbReference>
<dbReference type="FunFam" id="1.10.10.60:FF:000062">
    <property type="entry name" value="zinc fingers and homeoboxes protein 3"/>
    <property type="match status" value="1"/>
</dbReference>
<dbReference type="GO" id="GO:0005634">
    <property type="term" value="C:nucleus"/>
    <property type="evidence" value="ECO:0007669"/>
    <property type="project" value="UniProtKB-SubCell"/>
</dbReference>
<dbReference type="AlphaFoldDB" id="A0A6J2VJS5"/>
<dbReference type="SUPFAM" id="SSF57667">
    <property type="entry name" value="beta-beta-alpha zinc fingers"/>
    <property type="match status" value="1"/>
</dbReference>
<dbReference type="Gene3D" id="3.30.160.60">
    <property type="entry name" value="Classic Zinc Finger"/>
    <property type="match status" value="1"/>
</dbReference>
<dbReference type="InterPro" id="IPR041057">
    <property type="entry name" value="ZHX_Znf_C2H2"/>
</dbReference>
<comment type="subcellular location">
    <subcellularLocation>
        <location evidence="1 15">Nucleus</location>
    </subcellularLocation>
</comment>
<dbReference type="GeneID" id="115813721"/>
<dbReference type="CTD" id="378868"/>
<protein>
    <submittedName>
        <fullName evidence="19">Uncharacterized protein zhx3a</fullName>
    </submittedName>
</protein>
<keyword evidence="18" id="KW-1185">Reference proteome</keyword>
<evidence type="ECO:0000256" key="10">
    <source>
        <dbReference type="ARBA" id="ARBA00023015"/>
    </source>
</evidence>
<gene>
    <name evidence="19" type="primary">zhx3a</name>
</gene>
<dbReference type="PANTHER" id="PTHR15467:SF6">
    <property type="entry name" value="ZINC FINGERS AND HOMEOBOXES PROTEIN 3"/>
    <property type="match status" value="1"/>
</dbReference>
<dbReference type="PROSITE" id="PS50071">
    <property type="entry name" value="HOMEOBOX_2"/>
    <property type="match status" value="1"/>
</dbReference>
<organism evidence="18 19">
    <name type="scientific">Chanos chanos</name>
    <name type="common">Milkfish</name>
    <name type="synonym">Mugil chanos</name>
    <dbReference type="NCBI Taxonomy" id="29144"/>
    <lineage>
        <taxon>Eukaryota</taxon>
        <taxon>Metazoa</taxon>
        <taxon>Chordata</taxon>
        <taxon>Craniata</taxon>
        <taxon>Vertebrata</taxon>
        <taxon>Euteleostomi</taxon>
        <taxon>Actinopterygii</taxon>
        <taxon>Neopterygii</taxon>
        <taxon>Teleostei</taxon>
        <taxon>Ostariophysi</taxon>
        <taxon>Gonorynchiformes</taxon>
        <taxon>Chanidae</taxon>
        <taxon>Chanos</taxon>
    </lineage>
</organism>
<keyword evidence="5" id="KW-0479">Metal-binding</keyword>
<keyword evidence="8" id="KW-0221">Differentiation</keyword>
<dbReference type="PANTHER" id="PTHR15467">
    <property type="entry name" value="ZINC-FINGERS AND HOMEOBOXES RELATED"/>
    <property type="match status" value="1"/>
</dbReference>
<feature type="region of interest" description="Disordered" evidence="16">
    <location>
        <begin position="588"/>
        <end position="633"/>
    </location>
</feature>
<evidence type="ECO:0000256" key="6">
    <source>
        <dbReference type="ARBA" id="ARBA00022737"/>
    </source>
</evidence>
<evidence type="ECO:0000256" key="2">
    <source>
        <dbReference type="ARBA" id="ARBA00007440"/>
    </source>
</evidence>
<keyword evidence="11 15" id="KW-0238">DNA-binding</keyword>
<dbReference type="CDD" id="cd00086">
    <property type="entry name" value="homeodomain"/>
    <property type="match status" value="1"/>
</dbReference>
<evidence type="ECO:0000256" key="3">
    <source>
        <dbReference type="ARBA" id="ARBA00022491"/>
    </source>
</evidence>
<evidence type="ECO:0000259" key="17">
    <source>
        <dbReference type="PROSITE" id="PS50071"/>
    </source>
</evidence>
<evidence type="ECO:0000256" key="11">
    <source>
        <dbReference type="ARBA" id="ARBA00023125"/>
    </source>
</evidence>
<name>A0A6J2VJS5_CHACN</name>
<comment type="similarity">
    <text evidence="2">Belongs to the ZHX family.</text>
</comment>
<evidence type="ECO:0000256" key="14">
    <source>
        <dbReference type="ARBA" id="ARBA00023242"/>
    </source>
</evidence>
<evidence type="ECO:0000256" key="5">
    <source>
        <dbReference type="ARBA" id="ARBA00022723"/>
    </source>
</evidence>
<feature type="region of interest" description="Disordered" evidence="16">
    <location>
        <begin position="382"/>
        <end position="408"/>
    </location>
</feature>
<evidence type="ECO:0000256" key="13">
    <source>
        <dbReference type="ARBA" id="ARBA00023163"/>
    </source>
</evidence>
<keyword evidence="3" id="KW-0678">Repressor</keyword>
<feature type="compositionally biased region" description="Polar residues" evidence="16">
    <location>
        <begin position="393"/>
        <end position="404"/>
    </location>
</feature>
<evidence type="ECO:0000313" key="19">
    <source>
        <dbReference type="RefSeq" id="XP_030632157.1"/>
    </source>
</evidence>
<dbReference type="RefSeq" id="XP_030632157.1">
    <property type="nucleotide sequence ID" value="XM_030776297.1"/>
</dbReference>
<evidence type="ECO:0000256" key="16">
    <source>
        <dbReference type="SAM" id="MobiDB-lite"/>
    </source>
</evidence>
<keyword evidence="4" id="KW-0597">Phosphoprotein</keyword>
<keyword evidence="10" id="KW-0805">Transcription regulation</keyword>
<evidence type="ECO:0000256" key="8">
    <source>
        <dbReference type="ARBA" id="ARBA00022782"/>
    </source>
</evidence>
<dbReference type="InParanoid" id="A0A6J2VJS5"/>
<dbReference type="InterPro" id="IPR009057">
    <property type="entry name" value="Homeodomain-like_sf"/>
</dbReference>
<evidence type="ECO:0000256" key="4">
    <source>
        <dbReference type="ARBA" id="ARBA00022553"/>
    </source>
</evidence>
<feature type="compositionally biased region" description="Basic and acidic residues" evidence="16">
    <location>
        <begin position="523"/>
        <end position="533"/>
    </location>
</feature>
<dbReference type="GO" id="GO:0030154">
    <property type="term" value="P:cell differentiation"/>
    <property type="evidence" value="ECO:0007669"/>
    <property type="project" value="UniProtKB-KW"/>
</dbReference>
<reference evidence="19" key="1">
    <citation type="submission" date="2025-08" db="UniProtKB">
        <authorList>
            <consortium name="RefSeq"/>
        </authorList>
    </citation>
    <scope>IDENTIFICATION</scope>
</reference>
<dbReference type="InterPro" id="IPR036236">
    <property type="entry name" value="Znf_C2H2_sf"/>
</dbReference>
<dbReference type="OrthoDB" id="8868726at2759"/>
<keyword evidence="6" id="KW-0677">Repeat</keyword>
<sequence>MTLKLHLIPASGFTLHPLAQPTGYSLLVMASKRKSTVPCMLPSKSKHAREEIILGCLPELLPTIPEDSILSISGEDDQAQSSHDFSKPKGYTRLWKEVICCCPPCCFESRALSHFLNHMDSCHLDFHAQPNFYCLSCKVTAVKLEALALHNAEAHSELGNHVKASLKVTKRDGVLTVEQTLFIEGEDNLSESKISSMKTPIMKTMGKEDYKRIVVSHTVEAQKAYQGNVGLMGDTTQLINVPFTKMNGTAGQSFTPAAVQEASNIPYILTMQDRRPLWQSAISADSTKDLPKVMIPLSSIPTYDAAMDACSFLKTSFSKFPYPTKAELCYLTVVSDYPEEQIKLWFTAQRLRQGISWSPEEIEEARKKMFRTIFQAAPIASKKQQPHHYAAQHSVSVQPSSKGSNYRESKASKGGVLGWKSSTIVTQPGTLPVTTLKQQSTVRTQQLVNQCVAKLKETDNEECVLIRTAGGNSITSRGTSCSRNIINSTSVNYEHSEKGDIRLGTYNNIKAGGLPVINKTNNGKHDSKPKNGSERSVYSNGSIISLTDIVRKIDCNVNKCNRSSDYISSSNISSKSYGLNTFSPHKAASDINESSKDYTTSRSSNGSINKSTLHSKISTNDEGSTSDQTSKTVNIDTSCSNSLETEAVSQTLSWYSCAQTGSVLNNFCKDVRSHEQLGNLRQSSVHCQFQDQSEDGQLMRAPDMLPREVHKWIGDGKYLGHSLKGLQVAEEPSLENVRSRSLHSADPSNYSYLPDEDIKTKQPSKSLPPSPQKQSCPTVAIQAPNVQSQNFPVVHHVEQGASVLEQQEEKDLCEGSSSSHELKTNLKMHNLTHPDAKSGQEVKHESEITIAPLSQVSLNQKSNIGHNQWFSTQQSESLTNKRRMPQVEVVCWPSNRRRSQENGTLKCLQSSQDAPEETKKQFIEEDKHCVKDNLEVQTPDEQSKTTDQLVKPGLLSLEQQSTAQSSETEMLQEDKSDEMEGMQQNCWVVKKEPIPPADSHRLKGHQVQDNESRDCLIGELLKV</sequence>
<feature type="region of interest" description="Disordered" evidence="16">
    <location>
        <begin position="514"/>
        <end position="537"/>
    </location>
</feature>
<feature type="region of interest" description="Disordered" evidence="16">
    <location>
        <begin position="732"/>
        <end position="776"/>
    </location>
</feature>
<dbReference type="GO" id="GO:0000981">
    <property type="term" value="F:DNA-binding transcription factor activity, RNA polymerase II-specific"/>
    <property type="evidence" value="ECO:0007669"/>
    <property type="project" value="TreeGrafter"/>
</dbReference>
<dbReference type="SMART" id="SM00389">
    <property type="entry name" value="HOX"/>
    <property type="match status" value="1"/>
</dbReference>